<protein>
    <submittedName>
        <fullName evidence="6">Phage tail tape measure protein</fullName>
    </submittedName>
</protein>
<feature type="coiled-coil region" evidence="2">
    <location>
        <begin position="595"/>
        <end position="657"/>
    </location>
</feature>
<comment type="caution">
    <text evidence="6">The sequence shown here is derived from an EMBL/GenBank/DDBJ whole genome shotgun (WGS) entry which is preliminary data.</text>
</comment>
<evidence type="ECO:0000313" key="6">
    <source>
        <dbReference type="EMBL" id="GAA3730071.1"/>
    </source>
</evidence>
<dbReference type="PANTHER" id="PTHR37813">
    <property type="entry name" value="FELS-2 PROPHAGE PROTEIN"/>
    <property type="match status" value="1"/>
</dbReference>
<feature type="region of interest" description="Disordered" evidence="3">
    <location>
        <begin position="30"/>
        <end position="54"/>
    </location>
</feature>
<keyword evidence="4" id="KW-1133">Transmembrane helix</keyword>
<name>A0ABP7F281_9MICO</name>
<evidence type="ECO:0000256" key="4">
    <source>
        <dbReference type="SAM" id="Phobius"/>
    </source>
</evidence>
<sequence length="941" mass="98273">MFEAGSIIWRIQTVGKDVLKQDLAQSEAAARKTGDALNQTGKKTEELGRKSAAAAPQVRTVKQELAGMSLTAQAAATTVGHSMVVIGAAMVATSALTVKAAIDWETAWTGVTKTVNATPEKLGEIEDGLRGLTKVLPASHSEIAAVAEAAGQLGVAADDVVGFTKVMIDLGETTNLSADEAATSLAQLMNIMQTAPEDVDRLGSAVVALGNNGASTERDIVEMSQRIAGAGKIIGLSEGETLGLANALASVGIEAQAGGSSVSNIMIDIANAVSQKGSKLLEWAKLAGMGADEFAKKYKTAPAEALALVIEGMGRLNRAGGDVFATLETLGQTDIRTTRSLLGLAGAGTLLRDSIELGNQSWKDNNALQIEAEKRYETTAAKLDMARNSIVDAAIKLGQHLLPAVEAVAGAVGNLSDFLGGMPPELQGAIAVLALLTGGIVLAGGVALLAVPKIVAFRQAVATLSTEMPRATTAVKGFAGFMGGPWGLAISLALIGITDLIGRSAQAASRIDELTQSLDKNTGAMTENTRSVAIKQLSDAGAFDIAKKYGVALDDVTDAALGNQDAYERVTKAIDDQTSSTGDANGYAFIFRNSLRQVSGELDSAKEKHEQLAEAQGEGTKTTISASDAYVDAQKEIDGLEQELDQLIDTLNRANGVGQDAITANIDYQDALAAVDEQIGKIKKGADGYAASLDITTAAGRDNMALLVDLADNAWDAAKAQHDLDGDTKAYRESLETSRATLLDRIHDLGLTGDAAETLADQILKIPDETQWTVIAETANAENRLRGFINSWDGKRINITVDAHGGTVYQVPGTSIKFNADGGNVKFFAGGGENHVAQFARAGDVRVWAEPETDGEWYFPEAKSKRPRSLALAEDMLAGWGFQIVPSGAQGFAAGGQSSIQLSSGHPRAESIMATDLSDSTIDKLARALAGIVRNEKRQGF</sequence>
<dbReference type="EMBL" id="BAABAE010000001">
    <property type="protein sequence ID" value="GAA3730071.1"/>
    <property type="molecule type" value="Genomic_DNA"/>
</dbReference>
<evidence type="ECO:0000313" key="7">
    <source>
        <dbReference type="Proteomes" id="UP001501004"/>
    </source>
</evidence>
<keyword evidence="7" id="KW-1185">Reference proteome</keyword>
<feature type="transmembrane region" description="Helical" evidence="4">
    <location>
        <begin position="478"/>
        <end position="497"/>
    </location>
</feature>
<feature type="domain" description="Phage tail tape measure protein" evidence="5">
    <location>
        <begin position="132"/>
        <end position="316"/>
    </location>
</feature>
<evidence type="ECO:0000259" key="5">
    <source>
        <dbReference type="Pfam" id="PF10145"/>
    </source>
</evidence>
<dbReference type="Pfam" id="PF10145">
    <property type="entry name" value="PhageMin_Tail"/>
    <property type="match status" value="1"/>
</dbReference>
<organism evidence="6 7">
    <name type="scientific">Leifsonella bigeumensis</name>
    <dbReference type="NCBI Taxonomy" id="433643"/>
    <lineage>
        <taxon>Bacteria</taxon>
        <taxon>Bacillati</taxon>
        <taxon>Actinomycetota</taxon>
        <taxon>Actinomycetes</taxon>
        <taxon>Micrococcales</taxon>
        <taxon>Microbacteriaceae</taxon>
        <taxon>Leifsonella</taxon>
    </lineage>
</organism>
<keyword evidence="4" id="KW-0472">Membrane</keyword>
<accession>A0ABP7F281</accession>
<evidence type="ECO:0000256" key="1">
    <source>
        <dbReference type="ARBA" id="ARBA00022612"/>
    </source>
</evidence>
<dbReference type="PANTHER" id="PTHR37813:SF1">
    <property type="entry name" value="FELS-2 PROPHAGE PROTEIN"/>
    <property type="match status" value="1"/>
</dbReference>
<dbReference type="Proteomes" id="UP001501004">
    <property type="component" value="Unassembled WGS sequence"/>
</dbReference>
<dbReference type="InterPro" id="IPR010090">
    <property type="entry name" value="Phage_tape_meas"/>
</dbReference>
<evidence type="ECO:0000256" key="2">
    <source>
        <dbReference type="SAM" id="Coils"/>
    </source>
</evidence>
<dbReference type="RefSeq" id="WP_344753053.1">
    <property type="nucleotide sequence ID" value="NZ_BAABAE010000001.1"/>
</dbReference>
<keyword evidence="1" id="KW-1188">Viral release from host cell</keyword>
<dbReference type="NCBIfam" id="TIGR01760">
    <property type="entry name" value="tape_meas_TP901"/>
    <property type="match status" value="1"/>
</dbReference>
<proteinExistence type="predicted"/>
<evidence type="ECO:0000256" key="3">
    <source>
        <dbReference type="SAM" id="MobiDB-lite"/>
    </source>
</evidence>
<gene>
    <name evidence="6" type="ORF">GCM10022239_03350</name>
</gene>
<reference evidence="7" key="1">
    <citation type="journal article" date="2019" name="Int. J. Syst. Evol. Microbiol.">
        <title>The Global Catalogue of Microorganisms (GCM) 10K type strain sequencing project: providing services to taxonomists for standard genome sequencing and annotation.</title>
        <authorList>
            <consortium name="The Broad Institute Genomics Platform"/>
            <consortium name="The Broad Institute Genome Sequencing Center for Infectious Disease"/>
            <person name="Wu L."/>
            <person name="Ma J."/>
        </authorList>
    </citation>
    <scope>NUCLEOTIDE SEQUENCE [LARGE SCALE GENOMIC DNA]</scope>
    <source>
        <strain evidence="7">JCM 16949</strain>
    </source>
</reference>
<feature type="transmembrane region" description="Helical" evidence="4">
    <location>
        <begin position="429"/>
        <end position="451"/>
    </location>
</feature>
<keyword evidence="4" id="KW-0812">Transmembrane</keyword>
<keyword evidence="2" id="KW-0175">Coiled coil</keyword>